<protein>
    <submittedName>
        <fullName evidence="1">Uncharacterized protein</fullName>
    </submittedName>
</protein>
<gene>
    <name evidence="1" type="ORF">POCTA_138.1.T1410005</name>
</gene>
<organism evidence="1 2">
    <name type="scientific">Paramecium octaurelia</name>
    <dbReference type="NCBI Taxonomy" id="43137"/>
    <lineage>
        <taxon>Eukaryota</taxon>
        <taxon>Sar</taxon>
        <taxon>Alveolata</taxon>
        <taxon>Ciliophora</taxon>
        <taxon>Intramacronucleata</taxon>
        <taxon>Oligohymenophorea</taxon>
        <taxon>Peniculida</taxon>
        <taxon>Parameciidae</taxon>
        <taxon>Paramecium</taxon>
    </lineage>
</organism>
<sequence>MIKHRFHTTKSSFTFAFNKDCSFVSAACRDSINIYEFSQGMLKYIQLLKSALGECEHSTFHEKSNQLLSGIQMEIF</sequence>
<dbReference type="EMBL" id="CAJJDP010000142">
    <property type="protein sequence ID" value="CAD8207396.1"/>
    <property type="molecule type" value="Genomic_DNA"/>
</dbReference>
<dbReference type="AlphaFoldDB" id="A0A8S1Y0Z3"/>
<evidence type="ECO:0000313" key="2">
    <source>
        <dbReference type="Proteomes" id="UP000683925"/>
    </source>
</evidence>
<keyword evidence="2" id="KW-1185">Reference proteome</keyword>
<name>A0A8S1Y0Z3_PAROT</name>
<reference evidence="1" key="1">
    <citation type="submission" date="2021-01" db="EMBL/GenBank/DDBJ databases">
        <authorList>
            <consortium name="Genoscope - CEA"/>
            <person name="William W."/>
        </authorList>
    </citation>
    <scope>NUCLEOTIDE SEQUENCE</scope>
</reference>
<dbReference type="Proteomes" id="UP000683925">
    <property type="component" value="Unassembled WGS sequence"/>
</dbReference>
<proteinExistence type="predicted"/>
<evidence type="ECO:0000313" key="1">
    <source>
        <dbReference type="EMBL" id="CAD8207396.1"/>
    </source>
</evidence>
<comment type="caution">
    <text evidence="1">The sequence shown here is derived from an EMBL/GenBank/DDBJ whole genome shotgun (WGS) entry which is preliminary data.</text>
</comment>
<accession>A0A8S1Y0Z3</accession>